<dbReference type="AlphaFoldDB" id="A0A7X6K6Y1"/>
<dbReference type="GO" id="GO:0016491">
    <property type="term" value="F:oxidoreductase activity"/>
    <property type="evidence" value="ECO:0007669"/>
    <property type="project" value="UniProtKB-KW"/>
</dbReference>
<dbReference type="SMART" id="SM00829">
    <property type="entry name" value="PKS_ER"/>
    <property type="match status" value="1"/>
</dbReference>
<dbReference type="PANTHER" id="PTHR43401:SF2">
    <property type="entry name" value="L-THREONINE 3-DEHYDROGENASE"/>
    <property type="match status" value="1"/>
</dbReference>
<reference evidence="6 7" key="1">
    <citation type="submission" date="2020-04" db="EMBL/GenBank/DDBJ databases">
        <title>Arthrobacter sp. nov.</title>
        <authorList>
            <person name="Liu S."/>
        </authorList>
    </citation>
    <scope>NUCLEOTIDE SEQUENCE [LARGE SCALE GENOMIC DNA]</scope>
    <source>
        <strain evidence="6 7">E918</strain>
    </source>
</reference>
<dbReference type="InterPro" id="IPR050129">
    <property type="entry name" value="Zn_alcohol_dh"/>
</dbReference>
<accession>A0A7X6K6Y1</accession>
<dbReference type="Pfam" id="PF00107">
    <property type="entry name" value="ADH_zinc_N"/>
    <property type="match status" value="1"/>
</dbReference>
<dbReference type="SUPFAM" id="SSF51735">
    <property type="entry name" value="NAD(P)-binding Rossmann-fold domains"/>
    <property type="match status" value="1"/>
</dbReference>
<sequence>MQSTAVSFDGASLSLSLITEKVDVPPVGGLIARVTMAGICGTDAHRLVGDVPKEDAPISFGHEAVGVVAELGVGRVTDWHGQNLAVGDRITWFPPAAGCGHCQNCLDDFFLLCEEETWPYPSSRPNPAGFQQYATLSARVPVYKVPNDIPDEAYVAFGCALPTAVNGMDVLGQILPAQTVLVQGCGPVGLASIALATLASPAQLIVIGAPAKRLEWATRLGATTALDITTTTQAERAERVRELTDGRGADVVIEAAGQPAAFTEGIELLARRGRYLISGLFSGSRTVEVNPVLINNRSLHIMGNLGGKRGNLGNAVALASRLQRRFAIADLVTDRFELAEIATAIRSSGIGLSTKTVVVP</sequence>
<dbReference type="EMBL" id="JAAZSQ010000017">
    <property type="protein sequence ID" value="NKX55898.1"/>
    <property type="molecule type" value="Genomic_DNA"/>
</dbReference>
<organism evidence="6 7">
    <name type="scientific">Arthrobacter mobilis</name>
    <dbReference type="NCBI Taxonomy" id="2724944"/>
    <lineage>
        <taxon>Bacteria</taxon>
        <taxon>Bacillati</taxon>
        <taxon>Actinomycetota</taxon>
        <taxon>Actinomycetes</taxon>
        <taxon>Micrococcales</taxon>
        <taxon>Micrococcaceae</taxon>
        <taxon>Arthrobacter</taxon>
    </lineage>
</organism>
<dbReference type="Gene3D" id="3.90.180.10">
    <property type="entry name" value="Medium-chain alcohol dehydrogenases, catalytic domain"/>
    <property type="match status" value="1"/>
</dbReference>
<evidence type="ECO:0000256" key="2">
    <source>
        <dbReference type="ARBA" id="ARBA00022723"/>
    </source>
</evidence>
<dbReference type="Proteomes" id="UP000544090">
    <property type="component" value="Unassembled WGS sequence"/>
</dbReference>
<feature type="domain" description="Enoyl reductase (ER)" evidence="5">
    <location>
        <begin position="10"/>
        <end position="358"/>
    </location>
</feature>
<evidence type="ECO:0000313" key="7">
    <source>
        <dbReference type="Proteomes" id="UP000544090"/>
    </source>
</evidence>
<keyword evidence="4" id="KW-0560">Oxidoreductase</keyword>
<proteinExistence type="predicted"/>
<dbReference type="Pfam" id="PF08240">
    <property type="entry name" value="ADH_N"/>
    <property type="match status" value="1"/>
</dbReference>
<evidence type="ECO:0000256" key="1">
    <source>
        <dbReference type="ARBA" id="ARBA00001947"/>
    </source>
</evidence>
<dbReference type="InterPro" id="IPR011032">
    <property type="entry name" value="GroES-like_sf"/>
</dbReference>
<comment type="caution">
    <text evidence="6">The sequence shown here is derived from an EMBL/GenBank/DDBJ whole genome shotgun (WGS) entry which is preliminary data.</text>
</comment>
<comment type="cofactor">
    <cofactor evidence="1">
        <name>Zn(2+)</name>
        <dbReference type="ChEBI" id="CHEBI:29105"/>
    </cofactor>
</comment>
<keyword evidence="2" id="KW-0479">Metal-binding</keyword>
<dbReference type="SUPFAM" id="SSF50129">
    <property type="entry name" value="GroES-like"/>
    <property type="match status" value="1"/>
</dbReference>
<evidence type="ECO:0000259" key="5">
    <source>
        <dbReference type="SMART" id="SM00829"/>
    </source>
</evidence>
<protein>
    <submittedName>
        <fullName evidence="6">Zinc-binding dehydrogenase</fullName>
    </submittedName>
</protein>
<evidence type="ECO:0000256" key="3">
    <source>
        <dbReference type="ARBA" id="ARBA00022833"/>
    </source>
</evidence>
<dbReference type="InterPro" id="IPR036291">
    <property type="entry name" value="NAD(P)-bd_dom_sf"/>
</dbReference>
<dbReference type="InterPro" id="IPR020843">
    <property type="entry name" value="ER"/>
</dbReference>
<keyword evidence="3" id="KW-0862">Zinc</keyword>
<evidence type="ECO:0000313" key="6">
    <source>
        <dbReference type="EMBL" id="NKX55898.1"/>
    </source>
</evidence>
<dbReference type="RefSeq" id="WP_168487743.1">
    <property type="nucleotide sequence ID" value="NZ_JAAZSQ010000017.1"/>
</dbReference>
<name>A0A7X6K6Y1_9MICC</name>
<dbReference type="PANTHER" id="PTHR43401">
    <property type="entry name" value="L-THREONINE 3-DEHYDROGENASE"/>
    <property type="match status" value="1"/>
</dbReference>
<dbReference type="InterPro" id="IPR013149">
    <property type="entry name" value="ADH-like_C"/>
</dbReference>
<gene>
    <name evidence="6" type="ORF">HGG74_15390</name>
</gene>
<keyword evidence="7" id="KW-1185">Reference proteome</keyword>
<evidence type="ECO:0000256" key="4">
    <source>
        <dbReference type="ARBA" id="ARBA00023002"/>
    </source>
</evidence>
<dbReference type="InterPro" id="IPR013154">
    <property type="entry name" value="ADH-like_N"/>
</dbReference>
<dbReference type="GO" id="GO:0046872">
    <property type="term" value="F:metal ion binding"/>
    <property type="evidence" value="ECO:0007669"/>
    <property type="project" value="UniProtKB-KW"/>
</dbReference>